<sequence length="285" mass="33113">MHNDIMAVASKERPPMLAPIREEWENNVQEDQVMEETYENTSDKVCAILDADTEAVYIIHNGMGNHMYSNVDTCYNAKEMWLSIERLMQGESINKQDVKTHLFWEFGKFISRDGESLESYYIRFYKMMNETQATDLDIVSYLKPFDIFKQHLTKVNEIRIERLARNARPLALVASTQHYPDNYPQAPLPSQRQTTSTRSNVATKSKGKDIVSVPSPLPESDHKEDSNEEQTQRDEKIERCMALITKTIKNIYKPTNNNLRTSSNNKNKNVDNYARIDKRIGQYEC</sequence>
<reference evidence="2" key="1">
    <citation type="journal article" date="2022" name="Int. J. Mol. Sci.">
        <title>Draft Genome of Tanacetum Coccineum: Genomic Comparison of Closely Related Tanacetum-Family Plants.</title>
        <authorList>
            <person name="Yamashiro T."/>
            <person name="Shiraishi A."/>
            <person name="Nakayama K."/>
            <person name="Satake H."/>
        </authorList>
    </citation>
    <scope>NUCLEOTIDE SEQUENCE</scope>
</reference>
<evidence type="ECO:0000313" key="3">
    <source>
        <dbReference type="Proteomes" id="UP001151760"/>
    </source>
</evidence>
<dbReference type="Pfam" id="PF14223">
    <property type="entry name" value="Retrotran_gag_2"/>
    <property type="match status" value="1"/>
</dbReference>
<evidence type="ECO:0008006" key="4">
    <source>
        <dbReference type="Google" id="ProtNLM"/>
    </source>
</evidence>
<evidence type="ECO:0000313" key="2">
    <source>
        <dbReference type="EMBL" id="GJT28760.1"/>
    </source>
</evidence>
<protein>
    <recommendedName>
        <fullName evidence="4">Gag-Pol polyprotein</fullName>
    </recommendedName>
</protein>
<keyword evidence="3" id="KW-1185">Reference proteome</keyword>
<dbReference type="Proteomes" id="UP001151760">
    <property type="component" value="Unassembled WGS sequence"/>
</dbReference>
<evidence type="ECO:0000256" key="1">
    <source>
        <dbReference type="SAM" id="MobiDB-lite"/>
    </source>
</evidence>
<name>A0ABQ5CP09_9ASTR</name>
<feature type="region of interest" description="Disordered" evidence="1">
    <location>
        <begin position="181"/>
        <end position="236"/>
    </location>
</feature>
<feature type="compositionally biased region" description="Polar residues" evidence="1">
    <location>
        <begin position="188"/>
        <end position="203"/>
    </location>
</feature>
<feature type="compositionally biased region" description="Basic and acidic residues" evidence="1">
    <location>
        <begin position="219"/>
        <end position="236"/>
    </location>
</feature>
<organism evidence="2 3">
    <name type="scientific">Tanacetum coccineum</name>
    <dbReference type="NCBI Taxonomy" id="301880"/>
    <lineage>
        <taxon>Eukaryota</taxon>
        <taxon>Viridiplantae</taxon>
        <taxon>Streptophyta</taxon>
        <taxon>Embryophyta</taxon>
        <taxon>Tracheophyta</taxon>
        <taxon>Spermatophyta</taxon>
        <taxon>Magnoliopsida</taxon>
        <taxon>eudicotyledons</taxon>
        <taxon>Gunneridae</taxon>
        <taxon>Pentapetalae</taxon>
        <taxon>asterids</taxon>
        <taxon>campanulids</taxon>
        <taxon>Asterales</taxon>
        <taxon>Asteraceae</taxon>
        <taxon>Asteroideae</taxon>
        <taxon>Anthemideae</taxon>
        <taxon>Anthemidinae</taxon>
        <taxon>Tanacetum</taxon>
    </lineage>
</organism>
<dbReference type="EMBL" id="BQNB010014487">
    <property type="protein sequence ID" value="GJT28760.1"/>
    <property type="molecule type" value="Genomic_DNA"/>
</dbReference>
<accession>A0ABQ5CP09</accession>
<gene>
    <name evidence="2" type="ORF">Tco_0909035</name>
</gene>
<comment type="caution">
    <text evidence="2">The sequence shown here is derived from an EMBL/GenBank/DDBJ whole genome shotgun (WGS) entry which is preliminary data.</text>
</comment>
<reference evidence="2" key="2">
    <citation type="submission" date="2022-01" db="EMBL/GenBank/DDBJ databases">
        <authorList>
            <person name="Yamashiro T."/>
            <person name="Shiraishi A."/>
            <person name="Satake H."/>
            <person name="Nakayama K."/>
        </authorList>
    </citation>
    <scope>NUCLEOTIDE SEQUENCE</scope>
</reference>
<proteinExistence type="predicted"/>